<dbReference type="Pfam" id="PF00181">
    <property type="entry name" value="Ribosomal_L2_N"/>
    <property type="match status" value="1"/>
</dbReference>
<dbReference type="GO" id="GO:0015934">
    <property type="term" value="C:large ribosomal subunit"/>
    <property type="evidence" value="ECO:0007669"/>
    <property type="project" value="InterPro"/>
</dbReference>
<dbReference type="GO" id="GO:0019843">
    <property type="term" value="F:rRNA binding"/>
    <property type="evidence" value="ECO:0007669"/>
    <property type="project" value="UniProtKB-UniRule"/>
</dbReference>
<dbReference type="PANTHER" id="PTHR13691:SF5">
    <property type="entry name" value="LARGE RIBOSOMAL SUBUNIT PROTEIN UL2M"/>
    <property type="match status" value="1"/>
</dbReference>
<keyword evidence="2 5" id="KW-0689">Ribosomal protein</keyword>
<reference evidence="9 10" key="1">
    <citation type="journal article" date="2016" name="Environ. Microbiol.">
        <title>Genomic resolution of a cold subsurface aquifer community provides metabolic insights for novel microbes adapted to high CO concentrations.</title>
        <authorList>
            <person name="Probst A.J."/>
            <person name="Castelle C.J."/>
            <person name="Singh A."/>
            <person name="Brown C.T."/>
            <person name="Anantharaman K."/>
            <person name="Sharon I."/>
            <person name="Hug L.A."/>
            <person name="Burstein D."/>
            <person name="Emerson J.B."/>
            <person name="Thomas B.C."/>
            <person name="Banfield J.F."/>
        </authorList>
    </citation>
    <scope>NUCLEOTIDE SEQUENCE [LARGE SCALE GENOMIC DNA]</scope>
    <source>
        <strain evidence="9">CG1_02_41_21</strain>
    </source>
</reference>
<dbReference type="PANTHER" id="PTHR13691">
    <property type="entry name" value="RIBOSOMAL PROTEIN L2"/>
    <property type="match status" value="1"/>
</dbReference>
<dbReference type="Gene3D" id="4.10.950.10">
    <property type="entry name" value="Ribosomal protein L2, domain 3"/>
    <property type="match status" value="1"/>
</dbReference>
<dbReference type="InterPro" id="IPR005880">
    <property type="entry name" value="Ribosomal_uL2_bac/org-type"/>
</dbReference>
<dbReference type="Gene3D" id="2.40.50.140">
    <property type="entry name" value="Nucleic acid-binding proteins"/>
    <property type="match status" value="1"/>
</dbReference>
<dbReference type="SUPFAM" id="SSF50104">
    <property type="entry name" value="Translation proteins SH3-like domain"/>
    <property type="match status" value="1"/>
</dbReference>
<dbReference type="PIRSF" id="PIRSF002158">
    <property type="entry name" value="Ribosomal_L2"/>
    <property type="match status" value="1"/>
</dbReference>
<dbReference type="NCBIfam" id="TIGR01171">
    <property type="entry name" value="rplB_bact"/>
    <property type="match status" value="1"/>
</dbReference>
<keyword evidence="5" id="KW-0699">rRNA-binding</keyword>
<evidence type="ECO:0000256" key="3">
    <source>
        <dbReference type="ARBA" id="ARBA00023274"/>
    </source>
</evidence>
<comment type="caution">
    <text evidence="9">The sequence shown here is derived from an EMBL/GenBank/DDBJ whole genome shotgun (WGS) entry which is preliminary data.</text>
</comment>
<dbReference type="InterPro" id="IPR014726">
    <property type="entry name" value="Ribosomal_uL2_dom3"/>
</dbReference>
<name>A0A1J4T948_9BACT</name>
<dbReference type="EMBL" id="MNUV01000040">
    <property type="protein sequence ID" value="OIO07411.1"/>
    <property type="molecule type" value="Genomic_DNA"/>
</dbReference>
<comment type="subunit">
    <text evidence="5">Part of the 50S ribosomal subunit. Forms a bridge to the 30S subunit in the 70S ribosome.</text>
</comment>
<dbReference type="InterPro" id="IPR022666">
    <property type="entry name" value="Ribosomal_uL2_RNA-bd_dom"/>
</dbReference>
<sequence>MGIKKVKPITPGRREATFDDFSDITKSAPEKSLVKFRKQKSGRNAQGKITVRHRGGGAKRYLRAIDFKRDKFGVSALVKAIEYDPGRGARIALLYYADGDKRYIVAPVGIKPGDTIVSSQELIEIKAGNAMPVKFIPAGVGVSCIELNPGEGAKIARGAGNVAFVMGVEGKYAQIKLPSGEIRLVKKDSLCTVGQASNPDRMHVVIGSAGRNRHLGWRPTVRGTAMNPNAHPHGGGEGNQSIGLKSPKTKWGKPAFGVRTRRKSSSSRLIINRRGKKK</sequence>
<feature type="domain" description="Large ribosomal subunit protein uL2 RNA-binding" evidence="8">
    <location>
        <begin position="42"/>
        <end position="118"/>
    </location>
</feature>
<dbReference type="Gene3D" id="2.30.30.30">
    <property type="match status" value="1"/>
</dbReference>
<evidence type="ECO:0000256" key="6">
    <source>
        <dbReference type="SAM" id="MobiDB-lite"/>
    </source>
</evidence>
<evidence type="ECO:0000256" key="1">
    <source>
        <dbReference type="ARBA" id="ARBA00005636"/>
    </source>
</evidence>
<comment type="similarity">
    <text evidence="1 5">Belongs to the universal ribosomal protein uL2 family.</text>
</comment>
<dbReference type="InterPro" id="IPR012340">
    <property type="entry name" value="NA-bd_OB-fold"/>
</dbReference>
<evidence type="ECO:0000313" key="9">
    <source>
        <dbReference type="EMBL" id="OIO07411.1"/>
    </source>
</evidence>
<evidence type="ECO:0000259" key="8">
    <source>
        <dbReference type="SMART" id="SM01383"/>
    </source>
</evidence>
<dbReference type="InterPro" id="IPR014722">
    <property type="entry name" value="Rib_uL2_dom2"/>
</dbReference>
<dbReference type="SUPFAM" id="SSF50249">
    <property type="entry name" value="Nucleic acid-binding proteins"/>
    <property type="match status" value="1"/>
</dbReference>
<organism evidence="9 10">
    <name type="scientific">Candidatus Falkowbacteria bacterium CG1_02_41_21</name>
    <dbReference type="NCBI Taxonomy" id="1805147"/>
    <lineage>
        <taxon>Bacteria</taxon>
        <taxon>Candidatus Falkowiibacteriota</taxon>
    </lineage>
</organism>
<gene>
    <name evidence="5" type="primary">rplB</name>
    <name evidence="9" type="ORF">AUJ35_02130</name>
</gene>
<evidence type="ECO:0000313" key="10">
    <source>
        <dbReference type="Proteomes" id="UP000182860"/>
    </source>
</evidence>
<dbReference type="HAMAP" id="MF_01320_B">
    <property type="entry name" value="Ribosomal_uL2_B"/>
    <property type="match status" value="1"/>
</dbReference>
<evidence type="ECO:0000259" key="7">
    <source>
        <dbReference type="SMART" id="SM01382"/>
    </source>
</evidence>
<evidence type="ECO:0000256" key="2">
    <source>
        <dbReference type="ARBA" id="ARBA00022980"/>
    </source>
</evidence>
<dbReference type="SMART" id="SM01383">
    <property type="entry name" value="Ribosomal_L2"/>
    <property type="match status" value="1"/>
</dbReference>
<protein>
    <recommendedName>
        <fullName evidence="4 5">Large ribosomal subunit protein uL2</fullName>
    </recommendedName>
</protein>
<evidence type="ECO:0000256" key="4">
    <source>
        <dbReference type="ARBA" id="ARBA00035242"/>
    </source>
</evidence>
<keyword evidence="5" id="KW-0694">RNA-binding</keyword>
<keyword evidence="3 5" id="KW-0687">Ribonucleoprotein</keyword>
<comment type="function">
    <text evidence="5">One of the primary rRNA binding proteins. Required for association of the 30S and 50S subunits to form the 70S ribosome, for tRNA binding and peptide bond formation. It has been suggested to have peptidyltransferase activity; this is somewhat controversial. Makes several contacts with the 16S rRNA in the 70S ribosome.</text>
</comment>
<evidence type="ECO:0000256" key="5">
    <source>
        <dbReference type="HAMAP-Rule" id="MF_01320"/>
    </source>
</evidence>
<dbReference type="InterPro" id="IPR002171">
    <property type="entry name" value="Ribosomal_uL2"/>
</dbReference>
<dbReference type="SMART" id="SM01382">
    <property type="entry name" value="Ribosomal_L2_C"/>
    <property type="match status" value="1"/>
</dbReference>
<dbReference type="GO" id="GO:0003735">
    <property type="term" value="F:structural constituent of ribosome"/>
    <property type="evidence" value="ECO:0007669"/>
    <property type="project" value="InterPro"/>
</dbReference>
<accession>A0A1J4T948</accession>
<dbReference type="AlphaFoldDB" id="A0A1J4T948"/>
<dbReference type="Pfam" id="PF03947">
    <property type="entry name" value="Ribosomal_L2_C"/>
    <property type="match status" value="1"/>
</dbReference>
<feature type="domain" description="Large ribosomal subunit protein uL2 C-terminal" evidence="7">
    <location>
        <begin position="125"/>
        <end position="254"/>
    </location>
</feature>
<dbReference type="GO" id="GO:0016740">
    <property type="term" value="F:transferase activity"/>
    <property type="evidence" value="ECO:0007669"/>
    <property type="project" value="InterPro"/>
</dbReference>
<proteinExistence type="inferred from homology"/>
<dbReference type="InterPro" id="IPR008991">
    <property type="entry name" value="Translation_prot_SH3-like_sf"/>
</dbReference>
<dbReference type="InterPro" id="IPR022669">
    <property type="entry name" value="Ribosomal_uL2_C"/>
</dbReference>
<dbReference type="FunFam" id="2.40.50.140:FF:000003">
    <property type="entry name" value="50S ribosomal protein L2"/>
    <property type="match status" value="1"/>
</dbReference>
<dbReference type="GO" id="GO:0002181">
    <property type="term" value="P:cytoplasmic translation"/>
    <property type="evidence" value="ECO:0007669"/>
    <property type="project" value="TreeGrafter"/>
</dbReference>
<dbReference type="Proteomes" id="UP000182860">
    <property type="component" value="Unassembled WGS sequence"/>
</dbReference>
<feature type="compositionally biased region" description="Basic residues" evidence="6">
    <location>
        <begin position="259"/>
        <end position="278"/>
    </location>
</feature>
<dbReference type="FunFam" id="4.10.950.10:FF:000001">
    <property type="entry name" value="50S ribosomal protein L2"/>
    <property type="match status" value="1"/>
</dbReference>
<feature type="region of interest" description="Disordered" evidence="6">
    <location>
        <begin position="215"/>
        <end position="278"/>
    </location>
</feature>